<sequence>MGLFDLIWCYGTVEFVGEGFFFRRGFLWIHLEMGVDRSIRSRSDESVLDSLFGSSVPDTVDFDTFKGNLRLNDHIEIQSSGLKELQEATADISEDLKHFRIPKEFGSLELLCRIASADSVSYNNETNDSCKYWFHRFG</sequence>
<reference evidence="1 2" key="1">
    <citation type="submission" date="2018-08" db="EMBL/GenBank/DDBJ databases">
        <authorList>
            <person name="Laetsch R D."/>
            <person name="Stevens L."/>
            <person name="Kumar S."/>
            <person name="Blaxter L. M."/>
        </authorList>
    </citation>
    <scope>NUCLEOTIDE SEQUENCE [LARGE SCALE GENOMIC DNA]</scope>
</reference>
<evidence type="ECO:0000313" key="2">
    <source>
        <dbReference type="Proteomes" id="UP000276991"/>
    </source>
</evidence>
<proteinExistence type="predicted"/>
<dbReference type="OrthoDB" id="5823731at2759"/>
<name>A0A498SWJ5_ACAVI</name>
<evidence type="ECO:0000313" key="1">
    <source>
        <dbReference type="EMBL" id="VBB34525.1"/>
    </source>
</evidence>
<protein>
    <submittedName>
        <fullName evidence="1">Uncharacterized protein</fullName>
    </submittedName>
</protein>
<dbReference type="EMBL" id="UPTC01003630">
    <property type="protein sequence ID" value="VBB34525.1"/>
    <property type="molecule type" value="Genomic_DNA"/>
</dbReference>
<accession>A0A498SWJ5</accession>
<keyword evidence="2" id="KW-1185">Reference proteome</keyword>
<dbReference type="AlphaFoldDB" id="A0A498SWJ5"/>
<organism evidence="1 2">
    <name type="scientific">Acanthocheilonema viteae</name>
    <name type="common">Filarial nematode worm</name>
    <name type="synonym">Dipetalonema viteae</name>
    <dbReference type="NCBI Taxonomy" id="6277"/>
    <lineage>
        <taxon>Eukaryota</taxon>
        <taxon>Metazoa</taxon>
        <taxon>Ecdysozoa</taxon>
        <taxon>Nematoda</taxon>
        <taxon>Chromadorea</taxon>
        <taxon>Rhabditida</taxon>
        <taxon>Spirurina</taxon>
        <taxon>Spiruromorpha</taxon>
        <taxon>Filarioidea</taxon>
        <taxon>Onchocercidae</taxon>
        <taxon>Acanthocheilonema</taxon>
    </lineage>
</organism>
<gene>
    <name evidence="1" type="ORF">NAV_LOCUS9316</name>
</gene>
<dbReference type="Proteomes" id="UP000276991">
    <property type="component" value="Unassembled WGS sequence"/>
</dbReference>